<keyword evidence="7" id="KW-1185">Reference proteome</keyword>
<sequence length="81" mass="8397">MTVRAGSSGKRVIGLIVPQPAGILPVLSPIAACGLMLVMAGATPRFRRSEWGLMAGNTAYRLVFALLAWGRSALAPFGGLS</sequence>
<keyword evidence="4 5" id="KW-0472">Membrane</keyword>
<gene>
    <name evidence="6" type="ORF">GCM10009690_01040</name>
</gene>
<keyword evidence="3 5" id="KW-1133">Transmembrane helix</keyword>
<evidence type="ECO:0000256" key="5">
    <source>
        <dbReference type="SAM" id="Phobius"/>
    </source>
</evidence>
<evidence type="ECO:0000256" key="4">
    <source>
        <dbReference type="ARBA" id="ARBA00023136"/>
    </source>
</evidence>
<comment type="subcellular location">
    <subcellularLocation>
        <location evidence="1">Membrane</location>
        <topology evidence="1">Multi-pass membrane protein</topology>
    </subcellularLocation>
</comment>
<evidence type="ECO:0000313" key="6">
    <source>
        <dbReference type="EMBL" id="GAA1502324.1"/>
    </source>
</evidence>
<evidence type="ECO:0000256" key="2">
    <source>
        <dbReference type="ARBA" id="ARBA00022692"/>
    </source>
</evidence>
<proteinExistence type="predicted"/>
<name>A0ABP4KFK3_9MICO</name>
<evidence type="ECO:0000313" key="7">
    <source>
        <dbReference type="Proteomes" id="UP001500177"/>
    </source>
</evidence>
<evidence type="ECO:0000256" key="3">
    <source>
        <dbReference type="ARBA" id="ARBA00022989"/>
    </source>
</evidence>
<feature type="transmembrane region" description="Helical" evidence="5">
    <location>
        <begin position="12"/>
        <end position="39"/>
    </location>
</feature>
<feature type="transmembrane region" description="Helical" evidence="5">
    <location>
        <begin position="59"/>
        <end position="80"/>
    </location>
</feature>
<accession>A0ABP4KFK3</accession>
<dbReference type="Proteomes" id="UP001500177">
    <property type="component" value="Unassembled WGS sequence"/>
</dbReference>
<dbReference type="EMBL" id="BAAALX010000001">
    <property type="protein sequence ID" value="GAA1502324.1"/>
    <property type="molecule type" value="Genomic_DNA"/>
</dbReference>
<protein>
    <submittedName>
        <fullName evidence="6">Uncharacterized protein</fullName>
    </submittedName>
</protein>
<comment type="caution">
    <text evidence="6">The sequence shown here is derived from an EMBL/GenBank/DDBJ whole genome shotgun (WGS) entry which is preliminary data.</text>
</comment>
<dbReference type="Pfam" id="PF13564">
    <property type="entry name" value="DoxX_2"/>
    <property type="match status" value="1"/>
</dbReference>
<reference evidence="7" key="1">
    <citation type="journal article" date="2019" name="Int. J. Syst. Evol. Microbiol.">
        <title>The Global Catalogue of Microorganisms (GCM) 10K type strain sequencing project: providing services to taxonomists for standard genome sequencing and annotation.</title>
        <authorList>
            <consortium name="The Broad Institute Genomics Platform"/>
            <consortium name="The Broad Institute Genome Sequencing Center for Infectious Disease"/>
            <person name="Wu L."/>
            <person name="Ma J."/>
        </authorList>
    </citation>
    <scope>NUCLEOTIDE SEQUENCE [LARGE SCALE GENOMIC DNA]</scope>
    <source>
        <strain evidence="7">JCM 13318</strain>
    </source>
</reference>
<dbReference type="InterPro" id="IPR032808">
    <property type="entry name" value="DoxX"/>
</dbReference>
<evidence type="ECO:0000256" key="1">
    <source>
        <dbReference type="ARBA" id="ARBA00004141"/>
    </source>
</evidence>
<keyword evidence="2 5" id="KW-0812">Transmembrane</keyword>
<organism evidence="6 7">
    <name type="scientific">Brevibacterium permense</name>
    <dbReference type="NCBI Taxonomy" id="234834"/>
    <lineage>
        <taxon>Bacteria</taxon>
        <taxon>Bacillati</taxon>
        <taxon>Actinomycetota</taxon>
        <taxon>Actinomycetes</taxon>
        <taxon>Micrococcales</taxon>
        <taxon>Brevibacteriaceae</taxon>
        <taxon>Brevibacterium</taxon>
    </lineage>
</organism>